<gene>
    <name evidence="1" type="ORF">MIM_c35260</name>
</gene>
<dbReference type="HOGENOM" id="CLU_136210_0_0_4"/>
<keyword evidence="2" id="KW-1185">Reference proteome</keyword>
<evidence type="ECO:0000313" key="1">
    <source>
        <dbReference type="EMBL" id="AHG65586.1"/>
    </source>
</evidence>
<dbReference type="KEGG" id="amim:MIM_c35260"/>
<sequence>MKNVGFKGGSSMFEVGTPAEMEEFFNYLRGKLVSREDLEILDRLYRKYIAYDDLDKVSQLVSSLRSNPALMLDKKYLKNLDAIEHCIESAKVFYKNWGEYVPLKVGVTDVPYYIDDERLPLELYDALTNDDPPFWLR</sequence>
<dbReference type="STRING" id="1247726.MIM_c35260"/>
<evidence type="ECO:0000313" key="2">
    <source>
        <dbReference type="Proteomes" id="UP000019095"/>
    </source>
</evidence>
<dbReference type="OrthoDB" id="8966985at2"/>
<proteinExistence type="predicted"/>
<reference evidence="1 2" key="1">
    <citation type="journal article" date="2014" name="Microbiology">
        <title>Unravelling the complete genome sequence of Advenella mimigardefordensis strain DPN7T and novel insights in the catabolism of the xenobiotic polythioester precursor 3,3'-dithiodipropionate.</title>
        <authorList>
            <person name="Wubbeler J.H."/>
            <person name="Hiessl S."/>
            <person name="Schuldes J."/>
            <person name="Thurmer A."/>
            <person name="Daniel R."/>
            <person name="Steinbuchel A."/>
        </authorList>
    </citation>
    <scope>NUCLEOTIDE SEQUENCE [LARGE SCALE GENOMIC DNA]</scope>
    <source>
        <strain evidence="2">DSM 17166 / LMG 22922 / DPN7</strain>
    </source>
</reference>
<protein>
    <submittedName>
        <fullName evidence="1">Uncharacterized protein</fullName>
    </submittedName>
</protein>
<accession>W0PFX1</accession>
<dbReference type="EMBL" id="CP003915">
    <property type="protein sequence ID" value="AHG65586.1"/>
    <property type="molecule type" value="Genomic_DNA"/>
</dbReference>
<dbReference type="Proteomes" id="UP000019095">
    <property type="component" value="Chromosome"/>
</dbReference>
<dbReference type="eggNOG" id="ENOG503333F">
    <property type="taxonomic scope" value="Bacteria"/>
</dbReference>
<name>W0PFX1_ADVMD</name>
<dbReference type="RefSeq" id="WP_025374279.1">
    <property type="nucleotide sequence ID" value="NZ_CP003915.1"/>
</dbReference>
<organism evidence="1 2">
    <name type="scientific">Advenella mimigardefordensis (strain DSM 17166 / LMG 22922 / DPN7)</name>
    <dbReference type="NCBI Taxonomy" id="1247726"/>
    <lineage>
        <taxon>Bacteria</taxon>
        <taxon>Pseudomonadati</taxon>
        <taxon>Pseudomonadota</taxon>
        <taxon>Betaproteobacteria</taxon>
        <taxon>Burkholderiales</taxon>
        <taxon>Alcaligenaceae</taxon>
    </lineage>
</organism>
<dbReference type="AlphaFoldDB" id="W0PFX1"/>